<name>A0A366DNW2_9NOCA</name>
<dbReference type="Pfam" id="PF04235">
    <property type="entry name" value="DUF418"/>
    <property type="match status" value="1"/>
</dbReference>
<gene>
    <name evidence="3" type="ORF">DFR74_104492</name>
</gene>
<feature type="transmembrane region" description="Helical" evidence="1">
    <location>
        <begin position="292"/>
        <end position="310"/>
    </location>
</feature>
<feature type="transmembrane region" description="Helical" evidence="1">
    <location>
        <begin position="42"/>
        <end position="62"/>
    </location>
</feature>
<feature type="transmembrane region" description="Helical" evidence="1">
    <location>
        <begin position="126"/>
        <end position="144"/>
    </location>
</feature>
<feature type="transmembrane region" description="Helical" evidence="1">
    <location>
        <begin position="74"/>
        <end position="97"/>
    </location>
</feature>
<feature type="transmembrane region" description="Helical" evidence="1">
    <location>
        <begin position="349"/>
        <end position="366"/>
    </location>
</feature>
<proteinExistence type="predicted"/>
<keyword evidence="1" id="KW-0472">Membrane</keyword>
<keyword evidence="1" id="KW-0812">Transmembrane</keyword>
<keyword evidence="4" id="KW-1185">Reference proteome</keyword>
<dbReference type="AlphaFoldDB" id="A0A366DNW2"/>
<dbReference type="Proteomes" id="UP000252586">
    <property type="component" value="Unassembled WGS sequence"/>
</dbReference>
<sequence length="390" mass="40888">MAEQRGSDVALVIAVGVATIGMIVADVMGGNPLGWSGPGSLAVGRAAVCFVVFGGVVLAVLSGGSRPLRGAEMVAARLGALVRAGALFVLGGVLVTVSDSPSVILESFAVLVAVGVLVLGWRARWLFVAAVVTAVAGPLLVWWWQPEMPRRYADYLDGWVASDRSGSGFVAEMAFDGVYPVLVWVPFLLLGVAIGRLDSEEVRVRVGLVVGGLVAAVVGYFAVWSMEGDSAGFGWTAYTPLEEGASTGATYIDLPPDSDFYTMWSLSTGPTGPAYDPLLAASAQSVVTPLQILGSAGVAALLLGLILLIPTTLHRRLAPLSAVGRMPITLYTLSVLALTGLNLETLDRAAVLITLLTLTLIVAYFWNRFLGRAPLEWATDRLADRLTSMS</sequence>
<evidence type="ECO:0000259" key="2">
    <source>
        <dbReference type="Pfam" id="PF04235"/>
    </source>
</evidence>
<feature type="domain" description="DUF418" evidence="2">
    <location>
        <begin position="282"/>
        <end position="380"/>
    </location>
</feature>
<feature type="transmembrane region" description="Helical" evidence="1">
    <location>
        <begin position="177"/>
        <end position="194"/>
    </location>
</feature>
<evidence type="ECO:0000313" key="3">
    <source>
        <dbReference type="EMBL" id="RBO91783.1"/>
    </source>
</evidence>
<dbReference type="RefSeq" id="WP_067509804.1">
    <property type="nucleotide sequence ID" value="NZ_QNRE01000004.1"/>
</dbReference>
<feature type="transmembrane region" description="Helical" evidence="1">
    <location>
        <begin position="9"/>
        <end position="30"/>
    </location>
</feature>
<dbReference type="EMBL" id="QNRE01000004">
    <property type="protein sequence ID" value="RBO91783.1"/>
    <property type="molecule type" value="Genomic_DNA"/>
</dbReference>
<protein>
    <submittedName>
        <fullName evidence="3">Uncharacterized protein DUF418</fullName>
    </submittedName>
</protein>
<feature type="transmembrane region" description="Helical" evidence="1">
    <location>
        <begin position="206"/>
        <end position="226"/>
    </location>
</feature>
<reference evidence="3 4" key="1">
    <citation type="submission" date="2018-06" db="EMBL/GenBank/DDBJ databases">
        <title>Genomic Encyclopedia of Type Strains, Phase IV (KMG-IV): sequencing the most valuable type-strain genomes for metagenomic binning, comparative biology and taxonomic classification.</title>
        <authorList>
            <person name="Goeker M."/>
        </authorList>
    </citation>
    <scope>NUCLEOTIDE SEQUENCE [LARGE SCALE GENOMIC DNA]</scope>
    <source>
        <strain evidence="3 4">DSM 44599</strain>
    </source>
</reference>
<comment type="caution">
    <text evidence="3">The sequence shown here is derived from an EMBL/GenBank/DDBJ whole genome shotgun (WGS) entry which is preliminary data.</text>
</comment>
<feature type="transmembrane region" description="Helical" evidence="1">
    <location>
        <begin position="322"/>
        <end position="343"/>
    </location>
</feature>
<keyword evidence="1" id="KW-1133">Transmembrane helix</keyword>
<dbReference type="OrthoDB" id="4966979at2"/>
<feature type="transmembrane region" description="Helical" evidence="1">
    <location>
        <begin position="103"/>
        <end position="121"/>
    </location>
</feature>
<evidence type="ECO:0000313" key="4">
    <source>
        <dbReference type="Proteomes" id="UP000252586"/>
    </source>
</evidence>
<organism evidence="3 4">
    <name type="scientific">Nocardia puris</name>
    <dbReference type="NCBI Taxonomy" id="208602"/>
    <lineage>
        <taxon>Bacteria</taxon>
        <taxon>Bacillati</taxon>
        <taxon>Actinomycetota</taxon>
        <taxon>Actinomycetes</taxon>
        <taxon>Mycobacteriales</taxon>
        <taxon>Nocardiaceae</taxon>
        <taxon>Nocardia</taxon>
    </lineage>
</organism>
<evidence type="ECO:0000256" key="1">
    <source>
        <dbReference type="SAM" id="Phobius"/>
    </source>
</evidence>
<accession>A0A366DNW2</accession>
<dbReference type="InterPro" id="IPR007349">
    <property type="entry name" value="DUF418"/>
</dbReference>
<dbReference type="STRING" id="1210090.GCA_001613185_03430"/>